<organism evidence="5 6">
    <name type="scientific">Antrihabitans stalagmiti</name>
    <dbReference type="NCBI Taxonomy" id="2799499"/>
    <lineage>
        <taxon>Bacteria</taxon>
        <taxon>Bacillati</taxon>
        <taxon>Actinomycetota</taxon>
        <taxon>Actinomycetes</taxon>
        <taxon>Mycobacteriales</taxon>
        <taxon>Nocardiaceae</taxon>
        <taxon>Antrihabitans</taxon>
    </lineage>
</organism>
<evidence type="ECO:0000313" key="5">
    <source>
        <dbReference type="EMBL" id="MBJ8337598.1"/>
    </source>
</evidence>
<feature type="binding site" evidence="3">
    <location>
        <position position="296"/>
    </location>
    <ligand>
        <name>Zn(2+)</name>
        <dbReference type="ChEBI" id="CHEBI:29105"/>
    </ligand>
</feature>
<feature type="binding site" evidence="3">
    <location>
        <position position="227"/>
    </location>
    <ligand>
        <name>Zn(2+)</name>
        <dbReference type="ChEBI" id="CHEBI:29105"/>
    </ligand>
</feature>
<dbReference type="PANTHER" id="PTHR11103:SF18">
    <property type="entry name" value="SLR1189 PROTEIN"/>
    <property type="match status" value="1"/>
</dbReference>
<dbReference type="PANTHER" id="PTHR11103">
    <property type="entry name" value="SLR1189 PROTEIN"/>
    <property type="match status" value="1"/>
</dbReference>
<feature type="domain" description="Hcy-binding" evidence="4">
    <location>
        <begin position="2"/>
        <end position="310"/>
    </location>
</feature>
<feature type="binding site" evidence="3">
    <location>
        <position position="295"/>
    </location>
    <ligand>
        <name>Zn(2+)</name>
        <dbReference type="ChEBI" id="CHEBI:29105"/>
    </ligand>
</feature>
<accession>A0A934NLU5</accession>
<comment type="caution">
    <text evidence="5">The sequence shown here is derived from an EMBL/GenBank/DDBJ whole genome shotgun (WGS) entry which is preliminary data.</text>
</comment>
<dbReference type="InterPro" id="IPR036589">
    <property type="entry name" value="HCY_dom_sf"/>
</dbReference>
<dbReference type="PROSITE" id="PS50970">
    <property type="entry name" value="HCY"/>
    <property type="match status" value="1"/>
</dbReference>
<dbReference type="RefSeq" id="WP_199701358.1">
    <property type="nucleotide sequence ID" value="NZ_JAEMNV010000001.1"/>
</dbReference>
<evidence type="ECO:0000256" key="1">
    <source>
        <dbReference type="ARBA" id="ARBA00022603"/>
    </source>
</evidence>
<dbReference type="SUPFAM" id="SSF82282">
    <property type="entry name" value="Homocysteine S-methyltransferase"/>
    <property type="match status" value="1"/>
</dbReference>
<dbReference type="AlphaFoldDB" id="A0A934NLU5"/>
<dbReference type="GO" id="GO:0046872">
    <property type="term" value="F:metal ion binding"/>
    <property type="evidence" value="ECO:0007669"/>
    <property type="project" value="UniProtKB-KW"/>
</dbReference>
<dbReference type="Proteomes" id="UP000655868">
    <property type="component" value="Unassembled WGS sequence"/>
</dbReference>
<keyword evidence="3" id="KW-0862">Zinc</keyword>
<keyword evidence="2 3" id="KW-0808">Transferase</keyword>
<dbReference type="InterPro" id="IPR003726">
    <property type="entry name" value="HCY_dom"/>
</dbReference>
<keyword evidence="6" id="KW-1185">Reference proteome</keyword>
<sequence>MAAEFPQQLSGLNYLTEGGQETEIMYKYGYELPEFAMFPLLDNPQAMTELRGMYSRYLETAARHKFGVVMGGLDYRASPDWASLLGYSADSLADMQLRSIEFLREVAQPFREQIPALLFAGIVGPRGDAYKVNRAITADDAEDYHSTQLANLASAGVDLVEAMTFNDVPEVVGLARAAAVVGLPLSVSFTLDNSTRRLASGLSLKEAIEAIDAQTGAARPTFYGVNCSHPLEFIPAIEPGPWFERVRCLRPNAAMMDKISLCTLGRLESGDPVELGELMGDLARKYPHIDMWGGCCGTWDTHLDEIAKNVHTARKAETG</sequence>
<evidence type="ECO:0000256" key="2">
    <source>
        <dbReference type="ARBA" id="ARBA00022679"/>
    </source>
</evidence>
<gene>
    <name evidence="5" type="ORF">JGU71_01745</name>
</gene>
<name>A0A934NLU5_9NOCA</name>
<dbReference type="GO" id="GO:0032259">
    <property type="term" value="P:methylation"/>
    <property type="evidence" value="ECO:0007669"/>
    <property type="project" value="UniProtKB-KW"/>
</dbReference>
<comment type="cofactor">
    <cofactor evidence="3">
        <name>Zn(2+)</name>
        <dbReference type="ChEBI" id="CHEBI:29105"/>
    </cofactor>
</comment>
<dbReference type="GO" id="GO:0008168">
    <property type="term" value="F:methyltransferase activity"/>
    <property type="evidence" value="ECO:0007669"/>
    <property type="project" value="UniProtKB-UniRule"/>
</dbReference>
<evidence type="ECO:0000259" key="4">
    <source>
        <dbReference type="PROSITE" id="PS50970"/>
    </source>
</evidence>
<dbReference type="Gene3D" id="3.20.20.330">
    <property type="entry name" value="Homocysteine-binding-like domain"/>
    <property type="match status" value="1"/>
</dbReference>
<protein>
    <submittedName>
        <fullName evidence="5">Homocysteine S-methyltransferase family protein</fullName>
    </submittedName>
</protein>
<dbReference type="EMBL" id="JAEMNV010000001">
    <property type="protein sequence ID" value="MBJ8337598.1"/>
    <property type="molecule type" value="Genomic_DNA"/>
</dbReference>
<keyword evidence="1 3" id="KW-0489">Methyltransferase</keyword>
<dbReference type="Pfam" id="PF02574">
    <property type="entry name" value="S-methyl_trans"/>
    <property type="match status" value="1"/>
</dbReference>
<keyword evidence="3" id="KW-0479">Metal-binding</keyword>
<evidence type="ECO:0000256" key="3">
    <source>
        <dbReference type="PROSITE-ProRule" id="PRU00333"/>
    </source>
</evidence>
<evidence type="ECO:0000313" key="6">
    <source>
        <dbReference type="Proteomes" id="UP000655868"/>
    </source>
</evidence>
<proteinExistence type="predicted"/>
<reference evidence="5" key="1">
    <citation type="submission" date="2020-12" db="EMBL/GenBank/DDBJ databases">
        <title>Antrihabitans popcorni sp. nov. and Antrihabitans auranticaus sp. nov., isolated from a larva cave.</title>
        <authorList>
            <person name="Lee S.D."/>
            <person name="Kim I.S."/>
        </authorList>
    </citation>
    <scope>NUCLEOTIDE SEQUENCE</scope>
    <source>
        <strain evidence="5">YC3-6</strain>
    </source>
</reference>